<organism evidence="1 2">
    <name type="scientific">Austropuccinia psidii MF-1</name>
    <dbReference type="NCBI Taxonomy" id="1389203"/>
    <lineage>
        <taxon>Eukaryota</taxon>
        <taxon>Fungi</taxon>
        <taxon>Dikarya</taxon>
        <taxon>Basidiomycota</taxon>
        <taxon>Pucciniomycotina</taxon>
        <taxon>Pucciniomycetes</taxon>
        <taxon>Pucciniales</taxon>
        <taxon>Sphaerophragmiaceae</taxon>
        <taxon>Austropuccinia</taxon>
    </lineage>
</organism>
<name>A0A9Q3BHN4_9BASI</name>
<comment type="caution">
    <text evidence="1">The sequence shown here is derived from an EMBL/GenBank/DDBJ whole genome shotgun (WGS) entry which is preliminary data.</text>
</comment>
<dbReference type="Proteomes" id="UP000765509">
    <property type="component" value="Unassembled WGS sequence"/>
</dbReference>
<evidence type="ECO:0000313" key="2">
    <source>
        <dbReference type="Proteomes" id="UP000765509"/>
    </source>
</evidence>
<proteinExistence type="predicted"/>
<reference evidence="1" key="1">
    <citation type="submission" date="2021-03" db="EMBL/GenBank/DDBJ databases">
        <title>Draft genome sequence of rust myrtle Austropuccinia psidii MF-1, a brazilian biotype.</title>
        <authorList>
            <person name="Quecine M.C."/>
            <person name="Pachon D.M.R."/>
            <person name="Bonatelli M.L."/>
            <person name="Correr F.H."/>
            <person name="Franceschini L.M."/>
            <person name="Leite T.F."/>
            <person name="Margarido G.R.A."/>
            <person name="Almeida C.A."/>
            <person name="Ferrarezi J.A."/>
            <person name="Labate C.A."/>
        </authorList>
    </citation>
    <scope>NUCLEOTIDE SEQUENCE</scope>
    <source>
        <strain evidence="1">MF-1</strain>
    </source>
</reference>
<keyword evidence="2" id="KW-1185">Reference proteome</keyword>
<dbReference type="EMBL" id="AVOT02000962">
    <property type="protein sequence ID" value="MBW0465137.1"/>
    <property type="molecule type" value="Genomic_DNA"/>
</dbReference>
<sequence length="142" mass="16769">MIRRFCAYILEFKEIDCFTHYWRALISALELEYNTPVHPSTGHTSAMSERARNTRLPQDTLRKDLIDIYPKAFSFNVILDKVKHLAKKSMNENFEYTKQKWDKSHEVPGFKLSDLVLASILNFINIKGSKKLKYYDVEPFFN</sequence>
<dbReference type="AlphaFoldDB" id="A0A9Q3BHN4"/>
<evidence type="ECO:0000313" key="1">
    <source>
        <dbReference type="EMBL" id="MBW0465137.1"/>
    </source>
</evidence>
<gene>
    <name evidence="1" type="ORF">O181_004852</name>
</gene>
<accession>A0A9Q3BHN4</accession>
<protein>
    <submittedName>
        <fullName evidence="1">Uncharacterized protein</fullName>
    </submittedName>
</protein>